<dbReference type="Proteomes" id="UP001337655">
    <property type="component" value="Unassembled WGS sequence"/>
</dbReference>
<dbReference type="SUPFAM" id="SSF53335">
    <property type="entry name" value="S-adenosyl-L-methionine-dependent methyltransferases"/>
    <property type="match status" value="1"/>
</dbReference>
<dbReference type="CDD" id="cd02440">
    <property type="entry name" value="AdoMet_MTases"/>
    <property type="match status" value="1"/>
</dbReference>
<dbReference type="GO" id="GO:0008168">
    <property type="term" value="F:methyltransferase activity"/>
    <property type="evidence" value="ECO:0007669"/>
    <property type="project" value="TreeGrafter"/>
</dbReference>
<reference evidence="1 2" key="1">
    <citation type="submission" date="2023-08" db="EMBL/GenBank/DDBJ databases">
        <title>Black Yeasts Isolated from many extreme environments.</title>
        <authorList>
            <person name="Coleine C."/>
            <person name="Stajich J.E."/>
            <person name="Selbmann L."/>
        </authorList>
    </citation>
    <scope>NUCLEOTIDE SEQUENCE [LARGE SCALE GENOMIC DNA]</scope>
    <source>
        <strain evidence="1 2">CCFEE 5935</strain>
    </source>
</reference>
<dbReference type="RefSeq" id="XP_064658937.1">
    <property type="nucleotide sequence ID" value="XM_064802812.1"/>
</dbReference>
<dbReference type="EMBL" id="JAVRRT010000008">
    <property type="protein sequence ID" value="KAK5169591.1"/>
    <property type="molecule type" value="Genomic_DNA"/>
</dbReference>
<evidence type="ECO:0000313" key="2">
    <source>
        <dbReference type="Proteomes" id="UP001337655"/>
    </source>
</evidence>
<dbReference type="PANTHER" id="PTHR43591:SF31">
    <property type="entry name" value="LAEA-LIKE, PUTATIVE (AFU_ORTHOLOGUE AFUA_8G01930)-RELATED"/>
    <property type="match status" value="1"/>
</dbReference>
<dbReference type="InterPro" id="IPR029063">
    <property type="entry name" value="SAM-dependent_MTases_sf"/>
</dbReference>
<evidence type="ECO:0000313" key="1">
    <source>
        <dbReference type="EMBL" id="KAK5169591.1"/>
    </source>
</evidence>
<dbReference type="Pfam" id="PF13489">
    <property type="entry name" value="Methyltransf_23"/>
    <property type="match status" value="1"/>
</dbReference>
<gene>
    <name evidence="1" type="ORF">LTR77_005568</name>
</gene>
<sequence length="291" mass="33698">MDFRHEHGRRYHAFRDGTYLVPNDDEELNRLDLQHNQWRLTLDGRLHIAPIPETLPTGYEVLDIGTGTGLWAIEFADENPNASIIGVDLSPVQPSFVPPNCQFMVDDIEYDWEYNKRFDYIHGRFLSMGIRNWARVFQQSFAHLKPGGWAEYQEAELIFIPDPGSPQPNPEMASLSDDVQESALKIGVDVRQAHGWKESIEAAGFINHKMVQLRWPLGTWSPDRKEQAIGRMNRRNMLNGIEGLTLAYLVRIRGDPADEVRDRLKRVKAEMKDEDVHMYMNLFIHYAQKPE</sequence>
<accession>A0AAV9P8T8</accession>
<dbReference type="Gene3D" id="3.40.50.150">
    <property type="entry name" value="Vaccinia Virus protein VP39"/>
    <property type="match status" value="1"/>
</dbReference>
<dbReference type="PANTHER" id="PTHR43591">
    <property type="entry name" value="METHYLTRANSFERASE"/>
    <property type="match status" value="1"/>
</dbReference>
<proteinExistence type="predicted"/>
<evidence type="ECO:0008006" key="3">
    <source>
        <dbReference type="Google" id="ProtNLM"/>
    </source>
</evidence>
<dbReference type="AlphaFoldDB" id="A0AAV9P8T8"/>
<organism evidence="1 2">
    <name type="scientific">Saxophila tyrrhenica</name>
    <dbReference type="NCBI Taxonomy" id="1690608"/>
    <lineage>
        <taxon>Eukaryota</taxon>
        <taxon>Fungi</taxon>
        <taxon>Dikarya</taxon>
        <taxon>Ascomycota</taxon>
        <taxon>Pezizomycotina</taxon>
        <taxon>Dothideomycetes</taxon>
        <taxon>Dothideomycetidae</taxon>
        <taxon>Mycosphaerellales</taxon>
        <taxon>Extremaceae</taxon>
        <taxon>Saxophila</taxon>
    </lineage>
</organism>
<protein>
    <recommendedName>
        <fullName evidence="3">Methyltransferase</fullName>
    </recommendedName>
</protein>
<keyword evidence="2" id="KW-1185">Reference proteome</keyword>
<comment type="caution">
    <text evidence="1">The sequence shown here is derived from an EMBL/GenBank/DDBJ whole genome shotgun (WGS) entry which is preliminary data.</text>
</comment>
<name>A0AAV9P8T8_9PEZI</name>
<dbReference type="GeneID" id="89926909"/>